<dbReference type="EMBL" id="JBHLVZ010000083">
    <property type="protein sequence ID" value="MFC0388257.1"/>
    <property type="molecule type" value="Genomic_DNA"/>
</dbReference>
<feature type="signal peptide" evidence="1">
    <location>
        <begin position="1"/>
        <end position="30"/>
    </location>
</feature>
<feature type="domain" description="Glucose/Sorbosone dehydrogenase" evidence="2">
    <location>
        <begin position="50"/>
        <end position="380"/>
    </location>
</feature>
<dbReference type="SUPFAM" id="SSF50952">
    <property type="entry name" value="Soluble quinoprotein glucose dehydrogenase"/>
    <property type="match status" value="1"/>
</dbReference>
<dbReference type="GO" id="GO:0016491">
    <property type="term" value="F:oxidoreductase activity"/>
    <property type="evidence" value="ECO:0007669"/>
    <property type="project" value="UniProtKB-KW"/>
</dbReference>
<evidence type="ECO:0000259" key="2">
    <source>
        <dbReference type="Pfam" id="PF07995"/>
    </source>
</evidence>
<dbReference type="InterPro" id="IPR011041">
    <property type="entry name" value="Quinoprot_gluc/sorb_DH_b-prop"/>
</dbReference>
<accession>A0ABV6IXC5</accession>
<dbReference type="EC" id="1.1.5.-" evidence="3"/>
<feature type="chain" id="PRO_5046476632" evidence="1">
    <location>
        <begin position="31"/>
        <end position="385"/>
    </location>
</feature>
<evidence type="ECO:0000256" key="1">
    <source>
        <dbReference type="SAM" id="SignalP"/>
    </source>
</evidence>
<keyword evidence="1" id="KW-0732">Signal</keyword>
<dbReference type="Pfam" id="PF07995">
    <property type="entry name" value="GSDH"/>
    <property type="match status" value="1"/>
</dbReference>
<dbReference type="Proteomes" id="UP001589789">
    <property type="component" value="Unassembled WGS sequence"/>
</dbReference>
<name>A0ABV6IXC5_9PROT</name>
<dbReference type="PANTHER" id="PTHR19328">
    <property type="entry name" value="HEDGEHOG-INTERACTING PROTEIN"/>
    <property type="match status" value="1"/>
</dbReference>
<reference evidence="3 4" key="1">
    <citation type="submission" date="2024-09" db="EMBL/GenBank/DDBJ databases">
        <authorList>
            <person name="Sun Q."/>
            <person name="Mori K."/>
        </authorList>
    </citation>
    <scope>NUCLEOTIDE SEQUENCE [LARGE SCALE GENOMIC DNA]</scope>
    <source>
        <strain evidence="3 4">CCM 7468</strain>
    </source>
</reference>
<gene>
    <name evidence="3" type="ORF">ACFFIC_22355</name>
</gene>
<evidence type="ECO:0000313" key="3">
    <source>
        <dbReference type="EMBL" id="MFC0388257.1"/>
    </source>
</evidence>
<dbReference type="Gene3D" id="2.120.10.30">
    <property type="entry name" value="TolB, C-terminal domain"/>
    <property type="match status" value="1"/>
</dbReference>
<dbReference type="InterPro" id="IPR011042">
    <property type="entry name" value="6-blade_b-propeller_TolB-like"/>
</dbReference>
<dbReference type="RefSeq" id="WP_377054489.1">
    <property type="nucleotide sequence ID" value="NZ_JBHLVZ010000083.1"/>
</dbReference>
<dbReference type="InterPro" id="IPR012938">
    <property type="entry name" value="Glc/Sorbosone_DH"/>
</dbReference>
<dbReference type="PROSITE" id="PS51257">
    <property type="entry name" value="PROKAR_LIPOPROTEIN"/>
    <property type="match status" value="1"/>
</dbReference>
<organism evidence="3 4">
    <name type="scientific">Muricoccus vinaceus</name>
    <dbReference type="NCBI Taxonomy" id="424704"/>
    <lineage>
        <taxon>Bacteria</taxon>
        <taxon>Pseudomonadati</taxon>
        <taxon>Pseudomonadota</taxon>
        <taxon>Alphaproteobacteria</taxon>
        <taxon>Acetobacterales</taxon>
        <taxon>Roseomonadaceae</taxon>
        <taxon>Muricoccus</taxon>
    </lineage>
</organism>
<evidence type="ECO:0000313" key="4">
    <source>
        <dbReference type="Proteomes" id="UP001589789"/>
    </source>
</evidence>
<proteinExistence type="predicted"/>
<keyword evidence="4" id="KW-1185">Reference proteome</keyword>
<keyword evidence="3" id="KW-0560">Oxidoreductase</keyword>
<protein>
    <submittedName>
        <fullName evidence="3">PQQ-dependent sugar dehydrogenase</fullName>
        <ecNumber evidence="3">1.1.5.-</ecNumber>
    </submittedName>
</protein>
<sequence length="385" mass="40865">MLRATRRLACLAALGAGLGLAACASAPVSAQETVRSERGAFRVSEFATGLDRPWGAAFLPDGRMLVTERPGRLRLVARDGKLSPAIPGVPEVVAAGQGGLLDVALAPDFATTRQIYVCLAGAAEGGVLTRLATATLSPDMSRLEGTRTLLDAAPAQSSGRNHYGCRIAFGRDGKLFLSTGERFTNKPRAQDLADLGGKVLRLERDGRPAGGNPFLNRPGARPEIFTYGHRNPQGLAVNPATRSLIEIEFGAKGGDEVNLLRAGANYGWPLVSHGTDYDGSPIGTGRASAPGIEEPLRHWTPAISPSGGNFYAGGAFPAWQGNLFLAALNPPGLMRLTMDGDRVVAEERMLWGRTRFRQVLPGPDGLLYILTDETRGRILRLEPAP</sequence>
<comment type="caution">
    <text evidence="3">The sequence shown here is derived from an EMBL/GenBank/DDBJ whole genome shotgun (WGS) entry which is preliminary data.</text>
</comment>
<dbReference type="PANTHER" id="PTHR19328:SF75">
    <property type="entry name" value="ALDOSE SUGAR DEHYDROGENASE YLII"/>
    <property type="match status" value="1"/>
</dbReference>